<reference evidence="4" key="1">
    <citation type="journal article" date="2020" name="mSystems">
        <title>Genome- and Community-Level Interaction Insights into Carbon Utilization and Element Cycling Functions of Hydrothermarchaeota in Hydrothermal Sediment.</title>
        <authorList>
            <person name="Zhou Z."/>
            <person name="Liu Y."/>
            <person name="Xu W."/>
            <person name="Pan J."/>
            <person name="Luo Z.H."/>
            <person name="Li M."/>
        </authorList>
    </citation>
    <scope>NUCLEOTIDE SEQUENCE [LARGE SCALE GENOMIC DNA]</scope>
    <source>
        <strain evidence="4">HyVt-185</strain>
    </source>
</reference>
<protein>
    <submittedName>
        <fullName evidence="4">Diphthine--ammonia ligase</fullName>
        <ecNumber evidence="4">6.3.1.14</ecNumber>
    </submittedName>
</protein>
<dbReference type="InterPro" id="IPR030662">
    <property type="entry name" value="DPH6/MJ0570"/>
</dbReference>
<evidence type="ECO:0000259" key="2">
    <source>
        <dbReference type="Pfam" id="PF01902"/>
    </source>
</evidence>
<sequence length="640" mass="72250">MMEKRGVDPSSVYVRERSALGGISVKGDLILAEDRGICGYASATWEGDEIRIERDRIGIKPIFYSLSNGFAFASERKVLLRLGFRDTFELNPREVISYHTMRDEISRSYKGFFSLGDEHEKSREEIRRELKELIIEAVESRIPDGHFGLLLSGGLDSTLLACCIKQIVGSDRFTCYSAGVEASKDIEFAMRAAEEHGLNLKVTEVGMDDIERHVREVVELIEDSSAMKVGVGLPVLIAVSEAKRDGIDHIFVGNGSDELFGGYNRHKMSKDVNKDCFSDMLSYYERNSYRDEVIAANVGVELIMPFLDPKIIEYALKIPSELKIDGDVNKLILREVALDLGVNEAFAYRKKTAAQYGSGFDRAIARLARSKGFRSKNQYLREILKRPNLRLGALYSSGKDSTYALYLMQMQNYEIRCLITLKSKNPASYMFHTPTIDLVPLQAELMGIPPVIEETAGEAEYELFDLERALLRARDEYKIEGVVTGALYSNYQRERIELIADRIGLKVFSPLWHLDEERVIREMLNAGFRIVFTAVAAEGLDSSWLGREITHSDLDELMRLKERYGISIMGEGGELESLVIGGPNFRGEIILEDFEILEEGEGRGQLILHRVSVKDISKLPIDRQVLTATTYHHHLPSPRS</sequence>
<dbReference type="GO" id="GO:0017178">
    <property type="term" value="F:diphthine-ammonia ligase activity"/>
    <property type="evidence" value="ECO:0007669"/>
    <property type="project" value="UniProtKB-EC"/>
</dbReference>
<dbReference type="SUPFAM" id="SSF56235">
    <property type="entry name" value="N-terminal nucleophile aminohydrolases (Ntn hydrolases)"/>
    <property type="match status" value="1"/>
</dbReference>
<dbReference type="InterPro" id="IPR029055">
    <property type="entry name" value="Ntn_hydrolases_N"/>
</dbReference>
<dbReference type="CDD" id="cd01994">
    <property type="entry name" value="AANH_PF0828-like"/>
    <property type="match status" value="1"/>
</dbReference>
<dbReference type="GO" id="GO:0006529">
    <property type="term" value="P:asparagine biosynthetic process"/>
    <property type="evidence" value="ECO:0007669"/>
    <property type="project" value="InterPro"/>
</dbReference>
<feature type="domain" description="Diphthamide synthase" evidence="2">
    <location>
        <begin position="392"/>
        <end position="606"/>
    </location>
</feature>
<comment type="caution">
    <text evidence="4">The sequence shown here is derived from an EMBL/GenBank/DDBJ whole genome shotgun (WGS) entry which is preliminary data.</text>
</comment>
<dbReference type="InterPro" id="IPR022427">
    <property type="entry name" value="MJ0570_ATP-bd"/>
</dbReference>
<dbReference type="GO" id="GO:0004066">
    <property type="term" value="F:asparagine synthase (glutamine-hydrolyzing) activity"/>
    <property type="evidence" value="ECO:0007669"/>
    <property type="project" value="InterPro"/>
</dbReference>
<feature type="domain" description="Asparagine synthetase" evidence="1">
    <location>
        <begin position="271"/>
        <end position="369"/>
    </location>
</feature>
<dbReference type="NCBIfam" id="TIGR03679">
    <property type="entry name" value="arCOG00187"/>
    <property type="match status" value="1"/>
</dbReference>
<dbReference type="PANTHER" id="PTHR12196">
    <property type="entry name" value="DOMAIN OF UNKNOWN FUNCTION 71 DUF71 -CONTAINING PROTEIN"/>
    <property type="match status" value="1"/>
</dbReference>
<dbReference type="EMBL" id="DQZR01000084">
    <property type="protein sequence ID" value="HDM36021.1"/>
    <property type="molecule type" value="Genomic_DNA"/>
</dbReference>
<dbReference type="Pfam" id="PF01902">
    <property type="entry name" value="Diphthami_syn_2"/>
    <property type="match status" value="1"/>
</dbReference>
<dbReference type="Pfam" id="PF00733">
    <property type="entry name" value="Asn_synthase"/>
    <property type="match status" value="2"/>
</dbReference>
<dbReference type="NCBIfam" id="TIGR00290">
    <property type="entry name" value="MJ0570_dom"/>
    <property type="match status" value="1"/>
</dbReference>
<dbReference type="Gene3D" id="3.40.50.620">
    <property type="entry name" value="HUPs"/>
    <property type="match status" value="2"/>
</dbReference>
<keyword evidence="4" id="KW-0436">Ligase</keyword>
<organism evidence="4">
    <name type="scientific">Candidatus Syntropharchaeum butanivorans</name>
    <dbReference type="NCBI Taxonomy" id="1839936"/>
    <lineage>
        <taxon>Archaea</taxon>
        <taxon>Methanobacteriati</taxon>
        <taxon>Methanobacteriota</taxon>
        <taxon>Stenosarchaea group</taxon>
        <taxon>Methanomicrobia</taxon>
        <taxon>Methanosarcinales</taxon>
        <taxon>ANME-2 cluster</taxon>
        <taxon>Candidatus Syntropharchaeum</taxon>
    </lineage>
</organism>
<accession>A0A7C1B8Q1</accession>
<dbReference type="InterPro" id="IPR017932">
    <property type="entry name" value="GATase_2_dom"/>
</dbReference>
<dbReference type="GO" id="GO:0017183">
    <property type="term" value="P:protein histidyl modification to diphthamide"/>
    <property type="evidence" value="ECO:0007669"/>
    <property type="project" value="TreeGrafter"/>
</dbReference>
<evidence type="ECO:0000313" key="4">
    <source>
        <dbReference type="EMBL" id="HDM36021.1"/>
    </source>
</evidence>
<dbReference type="PANTHER" id="PTHR12196:SF2">
    <property type="entry name" value="DIPHTHINE--AMMONIA LIGASE"/>
    <property type="match status" value="1"/>
</dbReference>
<proteinExistence type="predicted"/>
<dbReference type="CDD" id="cd01991">
    <property type="entry name" value="Asn_synthase_B_C"/>
    <property type="match status" value="1"/>
</dbReference>
<dbReference type="Proteomes" id="UP000885863">
    <property type="component" value="Unassembled WGS sequence"/>
</dbReference>
<feature type="domain" description="Glutamine amidotransferase type-2" evidence="3">
    <location>
        <begin position="40"/>
        <end position="80"/>
    </location>
</feature>
<dbReference type="InterPro" id="IPR001962">
    <property type="entry name" value="Asn_synthase"/>
</dbReference>
<gene>
    <name evidence="4" type="ORF">ENG09_02020</name>
</gene>
<feature type="domain" description="Asparagine synthetase" evidence="1">
    <location>
        <begin position="129"/>
        <end position="269"/>
    </location>
</feature>
<name>A0A7C1B8Q1_9EURY</name>
<dbReference type="EC" id="6.3.1.14" evidence="4"/>
<dbReference type="InterPro" id="IPR002761">
    <property type="entry name" value="Diphthami_syn_dom"/>
</dbReference>
<dbReference type="AlphaFoldDB" id="A0A7C1B8Q1"/>
<dbReference type="InterPro" id="IPR014729">
    <property type="entry name" value="Rossmann-like_a/b/a_fold"/>
</dbReference>
<dbReference type="SUPFAM" id="SSF52402">
    <property type="entry name" value="Adenine nucleotide alpha hydrolases-like"/>
    <property type="match status" value="2"/>
</dbReference>
<dbReference type="Pfam" id="PF13537">
    <property type="entry name" value="GATase_7"/>
    <property type="match status" value="1"/>
</dbReference>
<evidence type="ECO:0000259" key="3">
    <source>
        <dbReference type="Pfam" id="PF13537"/>
    </source>
</evidence>
<dbReference type="Gene3D" id="3.60.20.10">
    <property type="entry name" value="Glutamine Phosphoribosylpyrophosphate, subunit 1, domain 1"/>
    <property type="match status" value="1"/>
</dbReference>
<dbReference type="Gene3D" id="3.90.1490.10">
    <property type="entry name" value="putative n-type atp pyrophosphatase, domain 2"/>
    <property type="match status" value="1"/>
</dbReference>
<evidence type="ECO:0000259" key="1">
    <source>
        <dbReference type="Pfam" id="PF00733"/>
    </source>
</evidence>